<organism evidence="2">
    <name type="scientific">Myoviridae sp. ctshb19</name>
    <dbReference type="NCBI Taxonomy" id="2825194"/>
    <lineage>
        <taxon>Viruses</taxon>
        <taxon>Duplodnaviria</taxon>
        <taxon>Heunggongvirae</taxon>
        <taxon>Uroviricota</taxon>
        <taxon>Caudoviricetes</taxon>
    </lineage>
</organism>
<reference evidence="2" key="1">
    <citation type="journal article" date="2021" name="Proc. Natl. Acad. Sci. U.S.A.">
        <title>A Catalog of Tens of Thousands of Viruses from Human Metagenomes Reveals Hidden Associations with Chronic Diseases.</title>
        <authorList>
            <person name="Tisza M.J."/>
            <person name="Buck C.B."/>
        </authorList>
    </citation>
    <scope>NUCLEOTIDE SEQUENCE</scope>
    <source>
        <strain evidence="2">Ctshb19</strain>
    </source>
</reference>
<sequence>MEQVNQGSQAQQQSTEKPRVSKEQWTAIRDARAAMERSLALLQHLVGGAAFRQDQNLLEFVHSIRKKILVKKQGWLPQKYFKEQPTNLFWVEGTSLAILYNYIPRGNANVYHVTYTSPLVNLTRMIMAMRWSKAEAIGNVRHCQFVCEKTNVFTDTDLVWTTDRQLFEKHRAKIEFFADKY</sequence>
<proteinExistence type="predicted"/>
<feature type="compositionally biased region" description="Low complexity" evidence="1">
    <location>
        <begin position="1"/>
        <end position="13"/>
    </location>
</feature>
<dbReference type="EMBL" id="BK016086">
    <property type="protein sequence ID" value="DAF93463.1"/>
    <property type="molecule type" value="Genomic_DNA"/>
</dbReference>
<name>A0A8S5UG49_9CAUD</name>
<feature type="region of interest" description="Disordered" evidence="1">
    <location>
        <begin position="1"/>
        <end position="24"/>
    </location>
</feature>
<evidence type="ECO:0000256" key="1">
    <source>
        <dbReference type="SAM" id="MobiDB-lite"/>
    </source>
</evidence>
<accession>A0A8S5UG49</accession>
<protein>
    <submittedName>
        <fullName evidence="2">Uncharacterized protein</fullName>
    </submittedName>
</protein>
<evidence type="ECO:0000313" key="2">
    <source>
        <dbReference type="EMBL" id="DAF93463.1"/>
    </source>
</evidence>